<comment type="caution">
    <text evidence="2">The sequence shown here is derived from an EMBL/GenBank/DDBJ whole genome shotgun (WGS) entry which is preliminary data.</text>
</comment>
<organism evidence="2 3">
    <name type="scientific">Streptomyces macrosporus</name>
    <dbReference type="NCBI Taxonomy" id="44032"/>
    <lineage>
        <taxon>Bacteria</taxon>
        <taxon>Bacillati</taxon>
        <taxon>Actinomycetota</taxon>
        <taxon>Actinomycetes</taxon>
        <taxon>Kitasatosporales</taxon>
        <taxon>Streptomycetaceae</taxon>
        <taxon>Streptomyces</taxon>
    </lineage>
</organism>
<dbReference type="RefSeq" id="WP_344326515.1">
    <property type="nucleotide sequence ID" value="NZ_BAAASZ010000031.1"/>
</dbReference>
<accession>A0ABN3KGN8</accession>
<proteinExistence type="predicted"/>
<sequence length="80" mass="8216">MSLKRTAAIALSTAALVLGGAGASHAGDGPKFKNNNQILPCPNAEVVNVPILSADTNNLDCSQNESRFAKVLEARLGGLL</sequence>
<keyword evidence="1" id="KW-0732">Signal</keyword>
<evidence type="ECO:0000313" key="3">
    <source>
        <dbReference type="Proteomes" id="UP001501638"/>
    </source>
</evidence>
<evidence type="ECO:0008006" key="4">
    <source>
        <dbReference type="Google" id="ProtNLM"/>
    </source>
</evidence>
<feature type="signal peptide" evidence="1">
    <location>
        <begin position="1"/>
        <end position="26"/>
    </location>
</feature>
<dbReference type="EMBL" id="BAAASZ010000031">
    <property type="protein sequence ID" value="GAA2456451.1"/>
    <property type="molecule type" value="Genomic_DNA"/>
</dbReference>
<keyword evidence="3" id="KW-1185">Reference proteome</keyword>
<gene>
    <name evidence="2" type="ORF">GCM10010405_45560</name>
</gene>
<protein>
    <recommendedName>
        <fullName evidence="4">Secreted protein</fullName>
    </recommendedName>
</protein>
<evidence type="ECO:0000313" key="2">
    <source>
        <dbReference type="EMBL" id="GAA2456451.1"/>
    </source>
</evidence>
<reference evidence="2 3" key="1">
    <citation type="journal article" date="2019" name="Int. J. Syst. Evol. Microbiol.">
        <title>The Global Catalogue of Microorganisms (GCM) 10K type strain sequencing project: providing services to taxonomists for standard genome sequencing and annotation.</title>
        <authorList>
            <consortium name="The Broad Institute Genomics Platform"/>
            <consortium name="The Broad Institute Genome Sequencing Center for Infectious Disease"/>
            <person name="Wu L."/>
            <person name="Ma J."/>
        </authorList>
    </citation>
    <scope>NUCLEOTIDE SEQUENCE [LARGE SCALE GENOMIC DNA]</scope>
    <source>
        <strain evidence="2 3">JCM 6305</strain>
    </source>
</reference>
<evidence type="ECO:0000256" key="1">
    <source>
        <dbReference type="SAM" id="SignalP"/>
    </source>
</evidence>
<feature type="chain" id="PRO_5046412512" description="Secreted protein" evidence="1">
    <location>
        <begin position="27"/>
        <end position="80"/>
    </location>
</feature>
<dbReference type="Proteomes" id="UP001501638">
    <property type="component" value="Unassembled WGS sequence"/>
</dbReference>
<name>A0ABN3KGN8_9ACTN</name>